<protein>
    <submittedName>
        <fullName evidence="2">Uncharacterized protein</fullName>
    </submittedName>
</protein>
<evidence type="ECO:0000313" key="3">
    <source>
        <dbReference type="Proteomes" id="UP000683000"/>
    </source>
</evidence>
<evidence type="ECO:0000256" key="1">
    <source>
        <dbReference type="SAM" id="Coils"/>
    </source>
</evidence>
<keyword evidence="1" id="KW-0175">Coiled coil</keyword>
<accession>A0A8I2YEJ5</accession>
<keyword evidence="3" id="KW-1185">Reference proteome</keyword>
<sequence>MHNPTRRVKRFKQPLSSALVFTAKTTSSPEVIDLSESTLDSIVTNAESLKAKLAELRAERERLEAEKKVVHRSVHP</sequence>
<dbReference type="AlphaFoldDB" id="A0A8I2YEJ5"/>
<name>A0A8I2YEJ5_9AGAM</name>
<gene>
    <name evidence="2" type="ORF">JVT61DRAFT_12113</name>
</gene>
<proteinExistence type="predicted"/>
<dbReference type="Proteomes" id="UP000683000">
    <property type="component" value="Unassembled WGS sequence"/>
</dbReference>
<dbReference type="EMBL" id="JAGFBS010000052">
    <property type="protein sequence ID" value="KAG6370392.1"/>
    <property type="molecule type" value="Genomic_DNA"/>
</dbReference>
<organism evidence="2 3">
    <name type="scientific">Boletus reticuloceps</name>
    <dbReference type="NCBI Taxonomy" id="495285"/>
    <lineage>
        <taxon>Eukaryota</taxon>
        <taxon>Fungi</taxon>
        <taxon>Dikarya</taxon>
        <taxon>Basidiomycota</taxon>
        <taxon>Agaricomycotina</taxon>
        <taxon>Agaricomycetes</taxon>
        <taxon>Agaricomycetidae</taxon>
        <taxon>Boletales</taxon>
        <taxon>Boletineae</taxon>
        <taxon>Boletaceae</taxon>
        <taxon>Boletoideae</taxon>
        <taxon>Boletus</taxon>
    </lineage>
</organism>
<feature type="coiled-coil region" evidence="1">
    <location>
        <begin position="39"/>
        <end position="73"/>
    </location>
</feature>
<evidence type="ECO:0000313" key="2">
    <source>
        <dbReference type="EMBL" id="KAG6370392.1"/>
    </source>
</evidence>
<reference evidence="2" key="1">
    <citation type="submission" date="2021-03" db="EMBL/GenBank/DDBJ databases">
        <title>Evolutionary innovations through gain and loss of genes in the ectomycorrhizal Boletales.</title>
        <authorList>
            <person name="Wu G."/>
            <person name="Miyauchi S."/>
            <person name="Morin E."/>
            <person name="Yang Z.-L."/>
            <person name="Xu J."/>
            <person name="Martin F.M."/>
        </authorList>
    </citation>
    <scope>NUCLEOTIDE SEQUENCE</scope>
    <source>
        <strain evidence="2">BR01</strain>
    </source>
</reference>
<comment type="caution">
    <text evidence="2">The sequence shown here is derived from an EMBL/GenBank/DDBJ whole genome shotgun (WGS) entry which is preliminary data.</text>
</comment>